<accession>A0A9Q3J7Y2</accession>
<evidence type="ECO:0000313" key="1">
    <source>
        <dbReference type="EMBL" id="MBW0557171.1"/>
    </source>
</evidence>
<protein>
    <submittedName>
        <fullName evidence="1">Uncharacterized protein</fullName>
    </submittedName>
</protein>
<gene>
    <name evidence="1" type="ORF">O181_096886</name>
</gene>
<reference evidence="1" key="1">
    <citation type="submission" date="2021-03" db="EMBL/GenBank/DDBJ databases">
        <title>Draft genome sequence of rust myrtle Austropuccinia psidii MF-1, a brazilian biotype.</title>
        <authorList>
            <person name="Quecine M.C."/>
            <person name="Pachon D.M.R."/>
            <person name="Bonatelli M.L."/>
            <person name="Correr F.H."/>
            <person name="Franceschini L.M."/>
            <person name="Leite T.F."/>
            <person name="Margarido G.R.A."/>
            <person name="Almeida C.A."/>
            <person name="Ferrarezi J.A."/>
            <person name="Labate C.A."/>
        </authorList>
    </citation>
    <scope>NUCLEOTIDE SEQUENCE</scope>
    <source>
        <strain evidence="1">MF-1</strain>
    </source>
</reference>
<name>A0A9Q3J7Y2_9BASI</name>
<dbReference type="AlphaFoldDB" id="A0A9Q3J7Y2"/>
<evidence type="ECO:0000313" key="2">
    <source>
        <dbReference type="Proteomes" id="UP000765509"/>
    </source>
</evidence>
<proteinExistence type="predicted"/>
<dbReference type="Proteomes" id="UP000765509">
    <property type="component" value="Unassembled WGS sequence"/>
</dbReference>
<sequence length="123" mass="14629">MSPVNFRDLGFPRNQPEDRTGLFISRRPGFVKKIREIIPTLLSTFQFNRQLKPEECKDMDQVLQLHKLLQDLFPLDMENKRFSLASNWEELGEGFQKIFLKEISFKELMKITKGWNIKRILNS</sequence>
<keyword evidence="2" id="KW-1185">Reference proteome</keyword>
<dbReference type="EMBL" id="AVOT02064917">
    <property type="protein sequence ID" value="MBW0557171.1"/>
    <property type="molecule type" value="Genomic_DNA"/>
</dbReference>
<organism evidence="1 2">
    <name type="scientific">Austropuccinia psidii MF-1</name>
    <dbReference type="NCBI Taxonomy" id="1389203"/>
    <lineage>
        <taxon>Eukaryota</taxon>
        <taxon>Fungi</taxon>
        <taxon>Dikarya</taxon>
        <taxon>Basidiomycota</taxon>
        <taxon>Pucciniomycotina</taxon>
        <taxon>Pucciniomycetes</taxon>
        <taxon>Pucciniales</taxon>
        <taxon>Sphaerophragmiaceae</taxon>
        <taxon>Austropuccinia</taxon>
    </lineage>
</organism>
<comment type="caution">
    <text evidence="1">The sequence shown here is derived from an EMBL/GenBank/DDBJ whole genome shotgun (WGS) entry which is preliminary data.</text>
</comment>